<evidence type="ECO:0000313" key="2">
    <source>
        <dbReference type="Proteomes" id="UP000343317"/>
    </source>
</evidence>
<evidence type="ECO:0000313" key="1">
    <source>
        <dbReference type="EMBL" id="VVE54289.1"/>
    </source>
</evidence>
<dbReference type="AlphaFoldDB" id="A0A5E4YZI6"/>
<accession>A0A5E4YZI6</accession>
<proteinExistence type="predicted"/>
<gene>
    <name evidence="1" type="ORF">PHO31112_04916</name>
</gene>
<name>A0A5E4YZI6_9BURK</name>
<sequence length="81" mass="8546">MNRDSDRISSVVFSFLVLGLLVSLAEFHPALAQTPAASNAGDTDARQQLLEQQRQAQKRAAAINVPALRSALSAANGNDIG</sequence>
<dbReference type="RefSeq" id="WP_150623908.1">
    <property type="nucleotide sequence ID" value="NZ_CABPSM010000022.1"/>
</dbReference>
<organism evidence="1 2">
    <name type="scientific">Pandoraea horticolens</name>
    <dbReference type="NCBI Taxonomy" id="2508298"/>
    <lineage>
        <taxon>Bacteria</taxon>
        <taxon>Pseudomonadati</taxon>
        <taxon>Pseudomonadota</taxon>
        <taxon>Betaproteobacteria</taxon>
        <taxon>Burkholderiales</taxon>
        <taxon>Burkholderiaceae</taxon>
        <taxon>Pandoraea</taxon>
    </lineage>
</organism>
<protein>
    <submittedName>
        <fullName evidence="1">Uncharacterized protein</fullName>
    </submittedName>
</protein>
<dbReference type="Proteomes" id="UP000343317">
    <property type="component" value="Unassembled WGS sequence"/>
</dbReference>
<keyword evidence="2" id="KW-1185">Reference proteome</keyword>
<dbReference type="EMBL" id="CABPSM010000022">
    <property type="protein sequence ID" value="VVE54289.1"/>
    <property type="molecule type" value="Genomic_DNA"/>
</dbReference>
<reference evidence="1 2" key="1">
    <citation type="submission" date="2019-08" db="EMBL/GenBank/DDBJ databases">
        <authorList>
            <person name="Peeters C."/>
        </authorList>
    </citation>
    <scope>NUCLEOTIDE SEQUENCE [LARGE SCALE GENOMIC DNA]</scope>
    <source>
        <strain evidence="1 2">LMG 31112</strain>
    </source>
</reference>